<keyword evidence="2" id="KW-1185">Reference proteome</keyword>
<evidence type="ECO:0000313" key="2">
    <source>
        <dbReference type="Proteomes" id="UP000824120"/>
    </source>
</evidence>
<dbReference type="EMBL" id="JACXVP010000001">
    <property type="protein sequence ID" value="KAG5628741.1"/>
    <property type="molecule type" value="Genomic_DNA"/>
</dbReference>
<accession>A0A9J6AVX8</accession>
<dbReference type="Proteomes" id="UP000824120">
    <property type="component" value="Chromosome 1"/>
</dbReference>
<protein>
    <submittedName>
        <fullName evidence="1">Uncharacterized protein</fullName>
    </submittedName>
</protein>
<sequence>MEKVIEIKTRRGMSIFEDQFRFISGCSTIEVICLIKRLLEQYRVVIKTVRTYTQVHEMCKFNDVMHVADAKVKINALVISKRKNFKYLGFIIQGDMTIDDDITYHIRVG</sequence>
<gene>
    <name evidence="1" type="ORF">H5410_000458</name>
</gene>
<dbReference type="OrthoDB" id="2020634at2759"/>
<dbReference type="AlphaFoldDB" id="A0A9J6AVX8"/>
<comment type="caution">
    <text evidence="1">The sequence shown here is derived from an EMBL/GenBank/DDBJ whole genome shotgun (WGS) entry which is preliminary data.</text>
</comment>
<organism evidence="1 2">
    <name type="scientific">Solanum commersonii</name>
    <name type="common">Commerson's wild potato</name>
    <name type="synonym">Commerson's nightshade</name>
    <dbReference type="NCBI Taxonomy" id="4109"/>
    <lineage>
        <taxon>Eukaryota</taxon>
        <taxon>Viridiplantae</taxon>
        <taxon>Streptophyta</taxon>
        <taxon>Embryophyta</taxon>
        <taxon>Tracheophyta</taxon>
        <taxon>Spermatophyta</taxon>
        <taxon>Magnoliopsida</taxon>
        <taxon>eudicotyledons</taxon>
        <taxon>Gunneridae</taxon>
        <taxon>Pentapetalae</taxon>
        <taxon>asterids</taxon>
        <taxon>lamiids</taxon>
        <taxon>Solanales</taxon>
        <taxon>Solanaceae</taxon>
        <taxon>Solanoideae</taxon>
        <taxon>Solaneae</taxon>
        <taxon>Solanum</taxon>
    </lineage>
</organism>
<name>A0A9J6AVX8_SOLCO</name>
<reference evidence="1 2" key="1">
    <citation type="submission" date="2020-09" db="EMBL/GenBank/DDBJ databases">
        <title>De no assembly of potato wild relative species, Solanum commersonii.</title>
        <authorList>
            <person name="Cho K."/>
        </authorList>
    </citation>
    <scope>NUCLEOTIDE SEQUENCE [LARGE SCALE GENOMIC DNA]</scope>
    <source>
        <strain evidence="1">LZ3.2</strain>
        <tissue evidence="1">Leaf</tissue>
    </source>
</reference>
<proteinExistence type="predicted"/>
<evidence type="ECO:0000313" key="1">
    <source>
        <dbReference type="EMBL" id="KAG5628741.1"/>
    </source>
</evidence>